<dbReference type="Gene3D" id="1.20.1250.20">
    <property type="entry name" value="MFS general substrate transporter like domains"/>
    <property type="match status" value="2"/>
</dbReference>
<dbReference type="PANTHER" id="PTHR43826:SF3">
    <property type="entry name" value="GLUCOSE-6-PHOSPHATE EXCHANGER SLC37A4"/>
    <property type="match status" value="1"/>
</dbReference>
<keyword evidence="3" id="KW-0812">Transmembrane</keyword>
<dbReference type="SUPFAM" id="SSF103473">
    <property type="entry name" value="MFS general substrate transporter"/>
    <property type="match status" value="1"/>
</dbReference>
<dbReference type="Pfam" id="PF07690">
    <property type="entry name" value="MFS_1"/>
    <property type="match status" value="1"/>
</dbReference>
<proteinExistence type="inferred from homology"/>
<evidence type="ECO:0000256" key="3">
    <source>
        <dbReference type="ARBA" id="ARBA00022692"/>
    </source>
</evidence>
<dbReference type="OrthoDB" id="3639251at2759"/>
<dbReference type="InterPro" id="IPR020846">
    <property type="entry name" value="MFS_dom"/>
</dbReference>
<dbReference type="VEuPathDB" id="VectorBase:SSCA006897"/>
<keyword evidence="5" id="KW-0472">Membrane</keyword>
<dbReference type="AlphaFoldDB" id="A0A132AKL2"/>
<dbReference type="InterPro" id="IPR036259">
    <property type="entry name" value="MFS_trans_sf"/>
</dbReference>
<dbReference type="InterPro" id="IPR000849">
    <property type="entry name" value="Sugar_P_transporter"/>
</dbReference>
<organism evidence="7 8">
    <name type="scientific">Sarcoptes scabiei</name>
    <name type="common">Itch mite</name>
    <name type="synonym">Acarus scabiei</name>
    <dbReference type="NCBI Taxonomy" id="52283"/>
    <lineage>
        <taxon>Eukaryota</taxon>
        <taxon>Metazoa</taxon>
        <taxon>Ecdysozoa</taxon>
        <taxon>Arthropoda</taxon>
        <taxon>Chelicerata</taxon>
        <taxon>Arachnida</taxon>
        <taxon>Acari</taxon>
        <taxon>Acariformes</taxon>
        <taxon>Sarcoptiformes</taxon>
        <taxon>Astigmata</taxon>
        <taxon>Psoroptidia</taxon>
        <taxon>Sarcoptoidea</taxon>
        <taxon>Sarcoptidae</taxon>
        <taxon>Sarcoptinae</taxon>
        <taxon>Sarcoptes</taxon>
    </lineage>
</organism>
<dbReference type="PANTHER" id="PTHR43826">
    <property type="entry name" value="GLUCOSE-6-PHOSPHATE EXCHANGER SLC37A4"/>
    <property type="match status" value="1"/>
</dbReference>
<feature type="domain" description="Major facilitator superfamily (MFS) profile" evidence="6">
    <location>
        <begin position="9"/>
        <end position="453"/>
    </location>
</feature>
<gene>
    <name evidence="7" type="ORF">QR98_0101150</name>
</gene>
<dbReference type="InterPro" id="IPR011701">
    <property type="entry name" value="MFS"/>
</dbReference>
<comment type="subcellular location">
    <subcellularLocation>
        <location evidence="1">Endomembrane system</location>
        <topology evidence="1">Multi-pass membrane protein</topology>
    </subcellularLocation>
</comment>
<evidence type="ECO:0000256" key="5">
    <source>
        <dbReference type="ARBA" id="ARBA00023136"/>
    </source>
</evidence>
<protein>
    <submittedName>
        <fullName evidence="7">Glucose-6-phosphate translocase-like protein</fullName>
    </submittedName>
</protein>
<dbReference type="PROSITE" id="PS50850">
    <property type="entry name" value="MFS"/>
    <property type="match status" value="1"/>
</dbReference>
<dbReference type="InterPro" id="IPR051337">
    <property type="entry name" value="OPA_Antiporter"/>
</dbReference>
<dbReference type="GO" id="GO:0061513">
    <property type="term" value="F:glucose 6-phosphate:phosphate antiporter activity"/>
    <property type="evidence" value="ECO:0007669"/>
    <property type="project" value="TreeGrafter"/>
</dbReference>
<name>A0A132AKL2_SARSC</name>
<evidence type="ECO:0000256" key="4">
    <source>
        <dbReference type="ARBA" id="ARBA00022989"/>
    </source>
</evidence>
<keyword evidence="4" id="KW-1133">Transmembrane helix</keyword>
<dbReference type="GO" id="GO:0035435">
    <property type="term" value="P:phosphate ion transmembrane transport"/>
    <property type="evidence" value="ECO:0007669"/>
    <property type="project" value="TreeGrafter"/>
</dbReference>
<comment type="caution">
    <text evidence="7">The sequence shown here is derived from an EMBL/GenBank/DDBJ whole genome shotgun (WGS) entry which is preliminary data.</text>
</comment>
<evidence type="ECO:0000256" key="1">
    <source>
        <dbReference type="ARBA" id="ARBA00004127"/>
    </source>
</evidence>
<evidence type="ECO:0000259" key="6">
    <source>
        <dbReference type="PROSITE" id="PS50850"/>
    </source>
</evidence>
<evidence type="ECO:0000313" key="7">
    <source>
        <dbReference type="EMBL" id="KPM11542.1"/>
    </source>
</evidence>
<sequence length="465" mass="51305">MDRIKPKTFYQTITFAILFFGYGFYTLNRRSVSLVLPNLINASILDKSDAGIVISSQNTAYAISKFLAGILSDKHSPRVLFSLGLIFSGLTTVLFAHSSESLVVFSLLWFCNGFAQGFGWPSCAKILREWFSAEQFATFWSLLSASSNLIGGLAPFAAVSISLVFGWRTTLEIFGTLSIAMSILGLFFLSNRPGEASKPINRQSYGPSFSGKGKLDKKKNFFAKDFFTSIRLEKNSNTDDLGRSNILDLLKSPMIWLISFAYMIVFATKTSVCDWTQLYMIEDLQKPQMTASSFNSSFETGGFFGGILAGILTDYMIRKHRSSRDVNDEKSSIRLPIATLMILISSLSLHSLCFWIDTDSSLMFINLLAFILGLSLYGPIAIFGVIASESVPKNLSGTSHAIVALAANVGAIISGYPFSLIAQHTDWVGVFFLLECLTLITVLSLHLFGSQILRSSKRDSKIHID</sequence>
<evidence type="ECO:0000313" key="8">
    <source>
        <dbReference type="Proteomes" id="UP000616769"/>
    </source>
</evidence>
<dbReference type="EMBL" id="JXLN01017427">
    <property type="protein sequence ID" value="KPM11542.1"/>
    <property type="molecule type" value="Genomic_DNA"/>
</dbReference>
<dbReference type="PIRSF" id="PIRSF002808">
    <property type="entry name" value="Hexose_phosphate_transp"/>
    <property type="match status" value="1"/>
</dbReference>
<evidence type="ECO:0000256" key="2">
    <source>
        <dbReference type="ARBA" id="ARBA00009598"/>
    </source>
</evidence>
<comment type="similarity">
    <text evidence="2">Belongs to the major facilitator superfamily. Organophosphate:Pi antiporter (OPA) (TC 2.A.1.4) family.</text>
</comment>
<dbReference type="Proteomes" id="UP000616769">
    <property type="component" value="Unassembled WGS sequence"/>
</dbReference>
<dbReference type="CDD" id="cd17343">
    <property type="entry name" value="MFS_SLC37A4"/>
    <property type="match status" value="1"/>
</dbReference>
<accession>A0A132AKL2</accession>
<dbReference type="GO" id="GO:0005789">
    <property type="term" value="C:endoplasmic reticulum membrane"/>
    <property type="evidence" value="ECO:0007669"/>
    <property type="project" value="TreeGrafter"/>
</dbReference>
<reference evidence="7 8" key="1">
    <citation type="journal article" date="2015" name="Parasit. Vectors">
        <title>Draft genome of the scabies mite.</title>
        <authorList>
            <person name="Rider S.D.Jr."/>
            <person name="Morgan M.S."/>
            <person name="Arlian L.G."/>
        </authorList>
    </citation>
    <scope>NUCLEOTIDE SEQUENCE [LARGE SCALE GENOMIC DNA]</scope>
    <source>
        <strain evidence="7">Arlian Lab</strain>
    </source>
</reference>